<feature type="region of interest" description="Disordered" evidence="1">
    <location>
        <begin position="682"/>
        <end position="707"/>
    </location>
</feature>
<dbReference type="KEGG" id="cre:CHLRE_16g686846v5"/>
<protein>
    <recommendedName>
        <fullName evidence="4">SET domain-containing protein</fullName>
    </recommendedName>
</protein>
<feature type="compositionally biased region" description="Basic and acidic residues" evidence="1">
    <location>
        <begin position="1442"/>
        <end position="1473"/>
    </location>
</feature>
<feature type="region of interest" description="Disordered" evidence="1">
    <location>
        <begin position="466"/>
        <end position="507"/>
    </location>
</feature>
<reference evidence="2 3" key="1">
    <citation type="journal article" date="2007" name="Science">
        <title>The Chlamydomonas genome reveals the evolution of key animal and plant functions.</title>
        <authorList>
            <person name="Merchant S.S."/>
            <person name="Prochnik S.E."/>
            <person name="Vallon O."/>
            <person name="Harris E.H."/>
            <person name="Karpowicz S.J."/>
            <person name="Witman G.B."/>
            <person name="Terry A."/>
            <person name="Salamov A."/>
            <person name="Fritz-Laylin L.K."/>
            <person name="Marechal-Drouard L."/>
            <person name="Marshall W.F."/>
            <person name="Qu L.H."/>
            <person name="Nelson D.R."/>
            <person name="Sanderfoot A.A."/>
            <person name="Spalding M.H."/>
            <person name="Kapitonov V.V."/>
            <person name="Ren Q."/>
            <person name="Ferris P."/>
            <person name="Lindquist E."/>
            <person name="Shapiro H."/>
            <person name="Lucas S.M."/>
            <person name="Grimwood J."/>
            <person name="Schmutz J."/>
            <person name="Cardol P."/>
            <person name="Cerutti H."/>
            <person name="Chanfreau G."/>
            <person name="Chen C.L."/>
            <person name="Cognat V."/>
            <person name="Croft M.T."/>
            <person name="Dent R."/>
            <person name="Dutcher S."/>
            <person name="Fernandez E."/>
            <person name="Fukuzawa H."/>
            <person name="Gonzalez-Ballester D."/>
            <person name="Gonzalez-Halphen D."/>
            <person name="Hallmann A."/>
            <person name="Hanikenne M."/>
            <person name="Hippler M."/>
            <person name="Inwood W."/>
            <person name="Jabbari K."/>
            <person name="Kalanon M."/>
            <person name="Kuras R."/>
            <person name="Lefebvre P.A."/>
            <person name="Lemaire S.D."/>
            <person name="Lobanov A.V."/>
            <person name="Lohr M."/>
            <person name="Manuell A."/>
            <person name="Meier I."/>
            <person name="Mets L."/>
            <person name="Mittag M."/>
            <person name="Mittelmeier T."/>
            <person name="Moroney J.V."/>
            <person name="Moseley J."/>
            <person name="Napoli C."/>
            <person name="Nedelcu A.M."/>
            <person name="Niyogi K."/>
            <person name="Novoselov S.V."/>
            <person name="Paulsen I.T."/>
            <person name="Pazour G."/>
            <person name="Purton S."/>
            <person name="Ral J.P."/>
            <person name="Riano-Pachon D.M."/>
            <person name="Riekhof W."/>
            <person name="Rymarquis L."/>
            <person name="Schroda M."/>
            <person name="Stern D."/>
            <person name="Umen J."/>
            <person name="Willows R."/>
            <person name="Wilson N."/>
            <person name="Zimmer S.L."/>
            <person name="Allmer J."/>
            <person name="Balk J."/>
            <person name="Bisova K."/>
            <person name="Chen C.J."/>
            <person name="Elias M."/>
            <person name="Gendler K."/>
            <person name="Hauser C."/>
            <person name="Lamb M.R."/>
            <person name="Ledford H."/>
            <person name="Long J.C."/>
            <person name="Minagawa J."/>
            <person name="Page M.D."/>
            <person name="Pan J."/>
            <person name="Pootakham W."/>
            <person name="Roje S."/>
            <person name="Rose A."/>
            <person name="Stahlberg E."/>
            <person name="Terauchi A.M."/>
            <person name="Yang P."/>
            <person name="Ball S."/>
            <person name="Bowler C."/>
            <person name="Dieckmann C.L."/>
            <person name="Gladyshev V.N."/>
            <person name="Green P."/>
            <person name="Jorgensen R."/>
            <person name="Mayfield S."/>
            <person name="Mueller-Roeber B."/>
            <person name="Rajamani S."/>
            <person name="Sayre R.T."/>
            <person name="Brokstein P."/>
            <person name="Dubchak I."/>
            <person name="Goodstein D."/>
            <person name="Hornick L."/>
            <person name="Huang Y.W."/>
            <person name="Jhaveri J."/>
            <person name="Luo Y."/>
            <person name="Martinez D."/>
            <person name="Ngau W.C."/>
            <person name="Otillar B."/>
            <person name="Poliakov A."/>
            <person name="Porter A."/>
            <person name="Szajkowski L."/>
            <person name="Werner G."/>
            <person name="Zhou K."/>
            <person name="Grigoriev I.V."/>
            <person name="Rokhsar D.S."/>
            <person name="Grossman A.R."/>
        </authorList>
    </citation>
    <scope>NUCLEOTIDE SEQUENCE [LARGE SCALE GENOMIC DNA]</scope>
    <source>
        <strain evidence="3">CC-503</strain>
    </source>
</reference>
<dbReference type="CDD" id="cd08161">
    <property type="entry name" value="SET"/>
    <property type="match status" value="1"/>
</dbReference>
<feature type="compositionally biased region" description="Low complexity" evidence="1">
    <location>
        <begin position="78"/>
        <end position="94"/>
    </location>
</feature>
<feature type="compositionally biased region" description="Basic and acidic residues" evidence="1">
    <location>
        <begin position="1517"/>
        <end position="1527"/>
    </location>
</feature>
<feature type="region of interest" description="Disordered" evidence="1">
    <location>
        <begin position="936"/>
        <end position="1001"/>
    </location>
</feature>
<proteinExistence type="predicted"/>
<feature type="region of interest" description="Disordered" evidence="1">
    <location>
        <begin position="357"/>
        <end position="385"/>
    </location>
</feature>
<dbReference type="GO" id="GO:0045892">
    <property type="term" value="P:negative regulation of DNA-templated transcription"/>
    <property type="evidence" value="ECO:0000318"/>
    <property type="project" value="GO_Central"/>
</dbReference>
<accession>A0A2K3CW57</accession>
<dbReference type="ExpressionAtlas" id="A0A2K3CW57">
    <property type="expression patterns" value="baseline and differential"/>
</dbReference>
<feature type="compositionally biased region" description="Basic and acidic residues" evidence="1">
    <location>
        <begin position="1159"/>
        <end position="1168"/>
    </location>
</feature>
<feature type="compositionally biased region" description="Gly residues" evidence="1">
    <location>
        <begin position="122"/>
        <end position="133"/>
    </location>
</feature>
<feature type="compositionally biased region" description="Low complexity" evidence="1">
    <location>
        <begin position="1327"/>
        <end position="1343"/>
    </location>
</feature>
<feature type="compositionally biased region" description="Gly residues" evidence="1">
    <location>
        <begin position="557"/>
        <end position="568"/>
    </location>
</feature>
<feature type="compositionally biased region" description="Basic and acidic residues" evidence="1">
    <location>
        <begin position="1564"/>
        <end position="1576"/>
    </location>
</feature>
<dbReference type="EMBL" id="CM008977">
    <property type="protein sequence ID" value="PNW72508.1"/>
    <property type="molecule type" value="Genomic_DNA"/>
</dbReference>
<feature type="compositionally biased region" description="Basic and acidic residues" evidence="1">
    <location>
        <begin position="1422"/>
        <end position="1433"/>
    </location>
</feature>
<feature type="compositionally biased region" description="Basic and acidic residues" evidence="1">
    <location>
        <begin position="963"/>
        <end position="978"/>
    </location>
</feature>
<evidence type="ECO:0000256" key="1">
    <source>
        <dbReference type="SAM" id="MobiDB-lite"/>
    </source>
</evidence>
<feature type="compositionally biased region" description="Gly residues" evidence="1">
    <location>
        <begin position="369"/>
        <end position="379"/>
    </location>
</feature>
<feature type="compositionally biased region" description="Low complexity" evidence="1">
    <location>
        <begin position="1534"/>
        <end position="1543"/>
    </location>
</feature>
<feature type="region of interest" description="Disordered" evidence="1">
    <location>
        <begin position="73"/>
        <end position="109"/>
    </location>
</feature>
<sequence length="2206" mass="227407">MDTVLAVGALTAACSSQAPLRGRQQFWRTARRPRADAGVAVDAAGADAAAAGSSSSGEDNVPLASRTWKFATAAEGARPTPQARSSQPQQAQHGGALGGEGMGLGRPGSAAIGMRCSGWAGSAGGVSGSGSSSGSGSEDEDQGLEDTDASAGEGDEEESPEDTDEEEEGMVEEAECLELPAAGARGRGGGRRRGGSRGSSATRGAAFAARTGAGARCGRSRGGSRGRSRGSRSSPPAPAEEQAQLLHPTDVSRRGALPLGQLRLGAVDYLIGNTTLMRFFPGAVAAAVEERAAAARAGRPAATAPGASVQLHFGAAAGTFTMWIVTYGRGKSWVRLGGGKQLRRVLGLRDGAVIELEAQDLPPPRRLSNGGGGNGGGVGNASRQQGAARARVISYGHGATAGQLLMAAPLIPTARPQPQQQPSPPELLPPRPAYQQEQQQDQRLPGPGDPLRTLKRRRLWYDALEPSVGADGRSGSRLSAGGAAAPCDATHPPASSSQPQPDTASATKHILGSALGSGDGVALSDDAAAAAAINASSAPAHGAGAHGQHSRHDGDRTSGGGSARGEGAGHSRRLHSLLVHLPPPASAATADSAAPRQPGELRLCGLTFHPQLVPFVYSEMRRWEDALTCPLSSADPAKQQLEPVASSAAAAGWEAAFTRHGLRRNILHSRLATLLGLSGEGGGPDAPLPEGGCNGAASGGGASPQPLLHTSLRVAPAADGGRASSGSSSRLEVVSRVKKSGCLGLVGGYVAPRALADEVVAAAEEATSLRSSFAAAAAASALLRECRPETCRLVESIAAEEQSAGGGVAGGGAGAAASAAALSRLLQSLLLPLPESWWQQPAAAGASGSSAGAEEAVLLVDSPWAALLLAGPEDTPATAAGGVPDAAAGQGPEPNCMVLPVRVRGLVVLALVAVRDVEAGAPLVLDRQAAWWGQQTQRAGQAGLGQAQQQPPQQQPQPQEQRGGGRTDVERGPLHRAENGTAAGGLRPPVHELALPLPPLPPQNLVQTAPPQLRQPGAARAAPLVPLWRTYDSGFMSQCTEQGAGEDQSCGDIHGDEPHPQQPQPLLGRWLQDLLRHETGATVGSGPAAATATATEKLRARPWLRAQTPEPPAPSVVSAGGTRQPRPTAVLARPPAAPSQARHLPPPQRSGGEGYKHHHQDDHDDKHPQQQRQQQRQQQQQQQGSSRGHRPTSPPRRYTPTGGACGRYGPCDDDPSQRGARYRHLDGGLATPLADGLSHERHGDCWRRGRSRSPGGSGRDWGDDWRWRRHEAGAVGGTAGAAAEGINSTGRHSHWADAAAPCGQAGGSGASAGTHQHSGGRHRCCGRRSNGPSRSPGRSPGRGRCSGRGRRSRSHERRCHSRSRSRSRGRDGSAQQRDRHVRDYGDGRHVPGLQQPHRGSAAADWTGWDARSGYGPSGHKPGGHEPRSHEPRSYEPSGHKPSGHEPRSHEPSSHEPSGHKPSSHEPSGHEPRSYEPSGHKPSSHEPSGHKPSGHKPSGHEPRSHEPRSYEPSGHKPSSHEPSGHEPRSTAWQPRTDGTSRTGRASGGSGGGWQAAGAAAGRPSSSRDETRTRERPEPQTPLRPQAAAPQADGATGSRGAAMPQLPGEGAEAHGLPVAAQHWPHDPAAAGNAARGRVHMGTDAADLTARRCCAATAMLASTDDTPQQEVPRQQCTLRVCAVSPDGAATTPGVAVPQACNGHGEDEAAVGSTPAGPPDAAAAGWTRVLPRTPVAAAAATGGPELTTKPPPLRLVLRPGQVAKTPVSRMKQQQQQPTVAIVGGPPSAVVAVPPPIASPVEGPVDEVASAPTASANVAAATITHAELPRPLVQQLRKHAVRVGLFEPHRGSLRGLLDGLGRELGLGSAVKAPMLTRLDHLGLAALVAAQQLAERRALRHVHNAVLRVSCCPLPGLKLRLWHTSYLASGAAAPTWLDVRVTAHFGELLDNVAAADQASRRALSSWLYGFTTYAPAVQLEPEPSCAAADAAVCAALGHGARVAVPLTDGAGPLFARDNWHTRPVPLPGNVATQTTGAAAVAVAAAAVAEAAAAAGAAERSCASNSIVTGHQHNYLGSQQQPLQYAAVHSWPHTGWPHGLPPPPYATGCGSQQHAPTAHQQPGMYGHGHHLHHHSAYCPPAGYYQVGASASHLYPVVQTSPTQPERMVTGQEQEQRAGPGAEGLQQAQQECGAAILGQEAAALPHKEQKQELP</sequence>
<feature type="compositionally biased region" description="Acidic residues" evidence="1">
    <location>
        <begin position="137"/>
        <end position="176"/>
    </location>
</feature>
<dbReference type="GO" id="GO:0005654">
    <property type="term" value="C:nucleoplasm"/>
    <property type="evidence" value="ECO:0000318"/>
    <property type="project" value="GO_Central"/>
</dbReference>
<name>A0A2K3CW57_CHLRE</name>
<gene>
    <name evidence="2" type="ORF">CHLRE_16g686846v5</name>
</gene>
<dbReference type="GeneID" id="66056773"/>
<feature type="compositionally biased region" description="Pro residues" evidence="1">
    <location>
        <begin position="419"/>
        <end position="432"/>
    </location>
</feature>
<feature type="compositionally biased region" description="Basic residues" evidence="1">
    <location>
        <begin position="1345"/>
        <end position="1367"/>
    </location>
</feature>
<dbReference type="Gramene" id="PNW72508">
    <property type="protein sequence ID" value="PNW72508"/>
    <property type="gene ID" value="CHLRE_16g686846v5"/>
</dbReference>
<feature type="compositionally biased region" description="Polar residues" evidence="1">
    <location>
        <begin position="493"/>
        <end position="506"/>
    </location>
</feature>
<feature type="compositionally biased region" description="Gly residues" evidence="1">
    <location>
        <begin position="1544"/>
        <end position="1553"/>
    </location>
</feature>
<feature type="compositionally biased region" description="Low complexity" evidence="1">
    <location>
        <begin position="1170"/>
        <end position="1186"/>
    </location>
</feature>
<evidence type="ECO:0008006" key="4">
    <source>
        <dbReference type="Google" id="ProtNLM"/>
    </source>
</evidence>
<feature type="compositionally biased region" description="Low complexity" evidence="1">
    <location>
        <begin position="198"/>
        <end position="217"/>
    </location>
</feature>
<organism evidence="2 3">
    <name type="scientific">Chlamydomonas reinhardtii</name>
    <name type="common">Chlamydomonas smithii</name>
    <dbReference type="NCBI Taxonomy" id="3055"/>
    <lineage>
        <taxon>Eukaryota</taxon>
        <taxon>Viridiplantae</taxon>
        <taxon>Chlorophyta</taxon>
        <taxon>core chlorophytes</taxon>
        <taxon>Chlorophyceae</taxon>
        <taxon>CS clade</taxon>
        <taxon>Chlamydomonadales</taxon>
        <taxon>Chlamydomonadaceae</taxon>
        <taxon>Chlamydomonas</taxon>
    </lineage>
</organism>
<feature type="compositionally biased region" description="Basic and acidic residues" evidence="1">
    <location>
        <begin position="1497"/>
        <end position="1508"/>
    </location>
</feature>
<feature type="compositionally biased region" description="Low complexity" evidence="1">
    <location>
        <begin position="1554"/>
        <end position="1563"/>
    </location>
</feature>
<dbReference type="InterPro" id="IPR055309">
    <property type="entry name" value="Znf318-like"/>
</dbReference>
<feature type="region of interest" description="Disordered" evidence="1">
    <location>
        <begin position="539"/>
        <end position="570"/>
    </location>
</feature>
<keyword evidence="3" id="KW-1185">Reference proteome</keyword>
<feature type="region of interest" description="Disordered" evidence="1">
    <location>
        <begin position="414"/>
        <end position="452"/>
    </location>
</feature>
<feature type="compositionally biased region" description="Basic residues" evidence="1">
    <location>
        <begin position="218"/>
        <end position="230"/>
    </location>
</feature>
<dbReference type="PANTHER" id="PTHR15577">
    <property type="entry name" value="ZINC FINGER CONTAINING PROTEIN"/>
    <property type="match status" value="1"/>
</dbReference>
<dbReference type="RefSeq" id="XP_042916295.1">
    <property type="nucleotide sequence ID" value="XM_043071589.1"/>
</dbReference>
<dbReference type="GO" id="GO:0045893">
    <property type="term" value="P:positive regulation of DNA-templated transcription"/>
    <property type="evidence" value="ECO:0000318"/>
    <property type="project" value="GO_Central"/>
</dbReference>
<feature type="compositionally biased region" description="Gly residues" evidence="1">
    <location>
        <begin position="95"/>
        <end position="106"/>
    </location>
</feature>
<dbReference type="InParanoid" id="A0A2K3CW57"/>
<feature type="compositionally biased region" description="Basic and acidic residues" evidence="1">
    <location>
        <begin position="1260"/>
        <end position="1272"/>
    </location>
</feature>
<feature type="region of interest" description="Disordered" evidence="1">
    <location>
        <begin position="2154"/>
        <end position="2181"/>
    </location>
</feature>
<evidence type="ECO:0000313" key="2">
    <source>
        <dbReference type="EMBL" id="PNW72508.1"/>
    </source>
</evidence>
<feature type="region of interest" description="Disordered" evidence="1">
    <location>
        <begin position="1102"/>
        <end position="1610"/>
    </location>
</feature>
<feature type="compositionally biased region" description="Low complexity" evidence="1">
    <location>
        <begin position="469"/>
        <end position="485"/>
    </location>
</feature>
<dbReference type="Proteomes" id="UP000006906">
    <property type="component" value="Chromosome 16"/>
</dbReference>
<evidence type="ECO:0000313" key="3">
    <source>
        <dbReference type="Proteomes" id="UP000006906"/>
    </source>
</evidence>
<dbReference type="OrthoDB" id="552691at2759"/>
<dbReference type="PANTHER" id="PTHR15577:SF2">
    <property type="entry name" value="ZINC FINGER PROTEIN 318"/>
    <property type="match status" value="1"/>
</dbReference>
<feature type="region of interest" description="Disordered" evidence="1">
    <location>
        <begin position="122"/>
        <end position="251"/>
    </location>
</feature>
<feature type="compositionally biased region" description="Basic and acidic residues" evidence="1">
    <location>
        <begin position="1237"/>
        <end position="1247"/>
    </location>
</feature>
<feature type="compositionally biased region" description="Basic and acidic residues" evidence="1">
    <location>
        <begin position="1368"/>
        <end position="1389"/>
    </location>
</feature>
<feature type="compositionally biased region" description="Low complexity" evidence="1">
    <location>
        <begin position="936"/>
        <end position="961"/>
    </location>
</feature>
<feature type="compositionally biased region" description="Gly residues" evidence="1">
    <location>
        <begin position="692"/>
        <end position="702"/>
    </location>
</feature>